<dbReference type="EMBL" id="JAAEDA010000006">
    <property type="protein sequence ID" value="MCJ1977356.1"/>
    <property type="molecule type" value="Genomic_DNA"/>
</dbReference>
<dbReference type="AlphaFoldDB" id="A0A7L4WA75"/>
<dbReference type="EMBL" id="CP017195">
    <property type="protein sequence ID" value="QDJ27246.1"/>
    <property type="molecule type" value="Genomic_DNA"/>
</dbReference>
<dbReference type="Gene3D" id="3.30.700.10">
    <property type="entry name" value="Glycoprotein, Type 4 Pilin"/>
    <property type="match status" value="1"/>
</dbReference>
<dbReference type="NCBIfam" id="NF040999">
    <property type="entry name" value="pilin_ComGC"/>
    <property type="match status" value="1"/>
</dbReference>
<evidence type="ECO:0000256" key="5">
    <source>
        <dbReference type="ARBA" id="ARBA00022692"/>
    </source>
</evidence>
<keyword evidence="6 10" id="KW-1133">Transmembrane helix</keyword>
<dbReference type="SUPFAM" id="SSF54523">
    <property type="entry name" value="Pili subunits"/>
    <property type="match status" value="1"/>
</dbReference>
<proteinExistence type="inferred from homology"/>
<evidence type="ECO:0000256" key="2">
    <source>
        <dbReference type="ARBA" id="ARBA00004241"/>
    </source>
</evidence>
<dbReference type="InterPro" id="IPR000983">
    <property type="entry name" value="Bac_GSPG_pilin"/>
</dbReference>
<evidence type="ECO:0000256" key="4">
    <source>
        <dbReference type="ARBA" id="ARBA00022481"/>
    </source>
</evidence>
<keyword evidence="7 10" id="KW-0472">Membrane</keyword>
<evidence type="ECO:0000256" key="6">
    <source>
        <dbReference type="ARBA" id="ARBA00022989"/>
    </source>
</evidence>
<dbReference type="Proteomes" id="UP001522462">
    <property type="component" value="Unassembled WGS sequence"/>
</dbReference>
<evidence type="ECO:0000256" key="7">
    <source>
        <dbReference type="ARBA" id="ARBA00023136"/>
    </source>
</evidence>
<evidence type="ECO:0000313" key="11">
    <source>
        <dbReference type="EMBL" id="MCJ1977356.1"/>
    </source>
</evidence>
<evidence type="ECO:0000256" key="1">
    <source>
        <dbReference type="ARBA" id="ARBA00004162"/>
    </source>
</evidence>
<dbReference type="InterPro" id="IPR012902">
    <property type="entry name" value="N_methyl_site"/>
</dbReference>
<dbReference type="GO" id="GO:0030420">
    <property type="term" value="P:establishment of competence for transformation"/>
    <property type="evidence" value="ECO:0007669"/>
    <property type="project" value="UniProtKB-KW"/>
</dbReference>
<dbReference type="InterPro" id="IPR016940">
    <property type="entry name" value="ComGC"/>
</dbReference>
<keyword evidence="4" id="KW-0488">Methylation</keyword>
<protein>
    <submittedName>
        <fullName evidence="12">Competence protein ComG</fullName>
    </submittedName>
    <submittedName>
        <fullName evidence="11">Prepilin-type N-terminal cleavage/methylation domain-containing protein</fullName>
    </submittedName>
</protein>
<comment type="similarity">
    <text evidence="9">Belongs to the ComGC family.</text>
</comment>
<dbReference type="GO" id="GO:0009986">
    <property type="term" value="C:cell surface"/>
    <property type="evidence" value="ECO:0007669"/>
    <property type="project" value="UniProtKB-SubCell"/>
</dbReference>
<dbReference type="KEGG" id="lpaa:BHS01_01045"/>
<organism evidence="12 13">
    <name type="scientific">Pseudolactococcus paracarnosus</name>
    <dbReference type="NCBI Taxonomy" id="2749962"/>
    <lineage>
        <taxon>Bacteria</taxon>
        <taxon>Bacillati</taxon>
        <taxon>Bacillota</taxon>
        <taxon>Bacilli</taxon>
        <taxon>Lactobacillales</taxon>
        <taxon>Streptococcaceae</taxon>
        <taxon>Pseudolactococcus</taxon>
    </lineage>
</organism>
<dbReference type="NCBIfam" id="TIGR02532">
    <property type="entry name" value="IV_pilin_GFxxxE"/>
    <property type="match status" value="1"/>
</dbReference>
<evidence type="ECO:0000313" key="12">
    <source>
        <dbReference type="EMBL" id="QDJ27246.1"/>
    </source>
</evidence>
<keyword evidence="8" id="KW-0178">Competence</keyword>
<dbReference type="GO" id="GO:0015627">
    <property type="term" value="C:type II protein secretion system complex"/>
    <property type="evidence" value="ECO:0007669"/>
    <property type="project" value="InterPro"/>
</dbReference>
<keyword evidence="5 10" id="KW-0812">Transmembrane</keyword>
<evidence type="ECO:0000256" key="9">
    <source>
        <dbReference type="ARBA" id="ARBA00043982"/>
    </source>
</evidence>
<evidence type="ECO:0000256" key="3">
    <source>
        <dbReference type="ARBA" id="ARBA00022475"/>
    </source>
</evidence>
<dbReference type="GO" id="GO:0015628">
    <property type="term" value="P:protein secretion by the type II secretion system"/>
    <property type="evidence" value="ECO:0007669"/>
    <property type="project" value="InterPro"/>
</dbReference>
<name>A0A7L4WA75_9LACT</name>
<dbReference type="PIRSF" id="PIRSF029928">
    <property type="entry name" value="Late_competence_ComGC"/>
    <property type="match status" value="1"/>
</dbReference>
<reference evidence="11" key="2">
    <citation type="submission" date="2020-01" db="EMBL/GenBank/DDBJ databases">
        <authorList>
            <person name="Hilgarth M."/>
            <person name="Vogel R.F."/>
        </authorList>
    </citation>
    <scope>NUCLEOTIDE SEQUENCE</scope>
    <source>
        <strain evidence="11">TMW21897</strain>
    </source>
</reference>
<evidence type="ECO:0000256" key="8">
    <source>
        <dbReference type="ARBA" id="ARBA00023287"/>
    </source>
</evidence>
<dbReference type="GO" id="GO:0005886">
    <property type="term" value="C:plasma membrane"/>
    <property type="evidence" value="ECO:0007669"/>
    <property type="project" value="UniProtKB-SubCell"/>
</dbReference>
<dbReference type="Pfam" id="PF07963">
    <property type="entry name" value="N_methyl"/>
    <property type="match status" value="1"/>
</dbReference>
<reference evidence="12 13" key="1">
    <citation type="submission" date="2016-09" db="EMBL/GenBank/DDBJ databases">
        <title>Lactic acid bacteria from MAP meat Genome sequencing and assembly.</title>
        <authorList>
            <person name="Behr J."/>
            <person name="Hilgarth M."/>
            <person name="Vogel R.F."/>
        </authorList>
    </citation>
    <scope>NUCLEOTIDE SEQUENCE [LARGE SCALE GENOMIC DNA]</scope>
    <source>
        <strain evidence="12 13">TMW21615</strain>
    </source>
</reference>
<feature type="transmembrane region" description="Helical" evidence="10">
    <location>
        <begin position="20"/>
        <end position="40"/>
    </location>
</feature>
<reference evidence="11 14" key="3">
    <citation type="journal article" date="2022" name="Microbiol. Res.">
        <title>Comparative genome analysis, predicted lifestyle and antimicrobial strategies of Lactococcus carnosus and Lactococcus paracarnosus isolated from meat.</title>
        <authorList>
            <person name="Werum V."/>
            <person name="Ehrmann M."/>
            <person name="Vogel R."/>
            <person name="Hilgarth M."/>
        </authorList>
    </citation>
    <scope>NUCLEOTIDE SEQUENCE [LARGE SCALE GENOMIC DNA]</scope>
    <source>
        <strain evidence="11 14">TMW21897</strain>
    </source>
</reference>
<keyword evidence="14" id="KW-1185">Reference proteome</keyword>
<evidence type="ECO:0000313" key="13">
    <source>
        <dbReference type="Proteomes" id="UP000516280"/>
    </source>
</evidence>
<dbReference type="PRINTS" id="PR00813">
    <property type="entry name" value="BCTERIALGSPG"/>
</dbReference>
<sequence length="115" mass="13130">MRVRKWEEKRMMHKKMVAAFTLLEMLIVLMIISILILLFVPNLSSQKTTIKETGNAAVVKVIMSQAELYQLNHSGKVSLKILLEDGNITQQQVDAYHAYYALAKNKGEKPEIPED</sequence>
<evidence type="ECO:0000313" key="14">
    <source>
        <dbReference type="Proteomes" id="UP001522462"/>
    </source>
</evidence>
<comment type="subcellular location">
    <subcellularLocation>
        <location evidence="1">Cell membrane</location>
        <topology evidence="1">Single-pass membrane protein</topology>
    </subcellularLocation>
    <subcellularLocation>
        <location evidence="2">Cell surface</location>
    </subcellularLocation>
</comment>
<dbReference type="Proteomes" id="UP000516280">
    <property type="component" value="Chromosome"/>
</dbReference>
<dbReference type="InterPro" id="IPR045584">
    <property type="entry name" value="Pilin-like"/>
</dbReference>
<accession>A0A7L4WA75</accession>
<keyword evidence="3" id="KW-1003">Cell membrane</keyword>
<gene>
    <name evidence="12" type="ORF">BHS01_01045</name>
    <name evidence="11" type="ORF">GYN19_05255</name>
</gene>
<evidence type="ECO:0000256" key="10">
    <source>
        <dbReference type="SAM" id="Phobius"/>
    </source>
</evidence>
<dbReference type="RefSeq" id="WP_109833907.1">
    <property type="nucleotide sequence ID" value="NZ_CP017195.1"/>
</dbReference>